<dbReference type="InterPro" id="IPR001320">
    <property type="entry name" value="Iontro_rcpt_C"/>
</dbReference>
<dbReference type="GO" id="GO:0006865">
    <property type="term" value="P:amino acid transport"/>
    <property type="evidence" value="ECO:0007669"/>
    <property type="project" value="UniProtKB-KW"/>
</dbReference>
<evidence type="ECO:0000256" key="8">
    <source>
        <dbReference type="RuleBase" id="RU003744"/>
    </source>
</evidence>
<keyword evidence="4 9" id="KW-0732">Signal</keyword>
<dbReference type="InterPro" id="IPR001638">
    <property type="entry name" value="Solute-binding_3/MltF_N"/>
</dbReference>
<evidence type="ECO:0000256" key="7">
    <source>
        <dbReference type="ARBA" id="ARBA00063465"/>
    </source>
</evidence>
<evidence type="ECO:0000256" key="3">
    <source>
        <dbReference type="ARBA" id="ARBA00022448"/>
    </source>
</evidence>
<keyword evidence="13" id="KW-1185">Reference proteome</keyword>
<dbReference type="Proteomes" id="UP000037315">
    <property type="component" value="Unassembled WGS sequence"/>
</dbReference>
<keyword evidence="6" id="KW-0029">Amino-acid transport</keyword>
<gene>
    <name evidence="12" type="ORF">ACH50_16415</name>
</gene>
<dbReference type="NCBIfam" id="NF041765">
    <property type="entry name" value="ArtJ_Ecoli"/>
    <property type="match status" value="1"/>
</dbReference>
<reference evidence="12 13" key="1">
    <citation type="submission" date="2015-06" db="EMBL/GenBank/DDBJ databases">
        <title>Genome sequencing of Cronobacter sp. strain DJ34 isolated from petroleum contaminated sludge of Duliajan Oil Fields, Assam, India.</title>
        <authorList>
            <person name="Pal S."/>
            <person name="Banerjee T.D."/>
            <person name="Roy A."/>
            <person name="Sar P."/>
            <person name="Kazy S.K."/>
        </authorList>
    </citation>
    <scope>NUCLEOTIDE SEQUENCE [LARGE SCALE GENOMIC DNA]</scope>
    <source>
        <strain evidence="12 13">DJ34</strain>
    </source>
</reference>
<protein>
    <submittedName>
        <fullName evidence="12">Arginine ABC transporter substrate-binding protein</fullName>
    </submittedName>
</protein>
<name>A0A0J8VJ65_9ENTR</name>
<comment type="subunit">
    <text evidence="7">The complex is composed of two ATP-binding proteins (ArtP), two transmembrane proteins (ArtM and ArtQ) and two solute-binding proteins (ArtJ and ArtI).</text>
</comment>
<dbReference type="InterPro" id="IPR018313">
    <property type="entry name" value="SBP_3_CS"/>
</dbReference>
<keyword evidence="3" id="KW-0813">Transport</keyword>
<evidence type="ECO:0000256" key="4">
    <source>
        <dbReference type="ARBA" id="ARBA00022729"/>
    </source>
</evidence>
<evidence type="ECO:0000259" key="10">
    <source>
        <dbReference type="SMART" id="SM00062"/>
    </source>
</evidence>
<dbReference type="NCBIfam" id="TIGR01096">
    <property type="entry name" value="3A0103s03R"/>
    <property type="match status" value="1"/>
</dbReference>
<evidence type="ECO:0000256" key="2">
    <source>
        <dbReference type="ARBA" id="ARBA00010333"/>
    </source>
</evidence>
<evidence type="ECO:0000256" key="1">
    <source>
        <dbReference type="ARBA" id="ARBA00004418"/>
    </source>
</evidence>
<dbReference type="InterPro" id="IPR053530">
    <property type="entry name" value="ABC_transporter_arg-binding"/>
</dbReference>
<dbReference type="GO" id="GO:0015276">
    <property type="term" value="F:ligand-gated monoatomic ion channel activity"/>
    <property type="evidence" value="ECO:0007669"/>
    <property type="project" value="InterPro"/>
</dbReference>
<keyword evidence="5" id="KW-0574">Periplasm</keyword>
<dbReference type="SMART" id="SM00079">
    <property type="entry name" value="PBPe"/>
    <property type="match status" value="1"/>
</dbReference>
<dbReference type="SMART" id="SM00062">
    <property type="entry name" value="PBPb"/>
    <property type="match status" value="1"/>
</dbReference>
<accession>A0A0J8VJ65</accession>
<dbReference type="Pfam" id="PF00497">
    <property type="entry name" value="SBP_bac_3"/>
    <property type="match status" value="1"/>
</dbReference>
<dbReference type="GO" id="GO:0030288">
    <property type="term" value="C:outer membrane-bounded periplasmic space"/>
    <property type="evidence" value="ECO:0007669"/>
    <property type="project" value="InterPro"/>
</dbReference>
<dbReference type="EMBL" id="LFEJ01000022">
    <property type="protein sequence ID" value="KMV33533.1"/>
    <property type="molecule type" value="Genomic_DNA"/>
</dbReference>
<dbReference type="GO" id="GO:0016020">
    <property type="term" value="C:membrane"/>
    <property type="evidence" value="ECO:0007669"/>
    <property type="project" value="InterPro"/>
</dbReference>
<evidence type="ECO:0000256" key="5">
    <source>
        <dbReference type="ARBA" id="ARBA00022764"/>
    </source>
</evidence>
<proteinExistence type="inferred from homology"/>
<dbReference type="Gene3D" id="3.40.190.10">
    <property type="entry name" value="Periplasmic binding protein-like II"/>
    <property type="match status" value="2"/>
</dbReference>
<feature type="signal peptide" evidence="9">
    <location>
        <begin position="1"/>
        <end position="19"/>
    </location>
</feature>
<dbReference type="CDD" id="cd13700">
    <property type="entry name" value="PBP2_Arg_STM4351"/>
    <property type="match status" value="1"/>
</dbReference>
<comment type="similarity">
    <text evidence="2 8">Belongs to the bacterial solute-binding protein 3 family.</text>
</comment>
<dbReference type="PANTHER" id="PTHR35936">
    <property type="entry name" value="MEMBRANE-BOUND LYTIC MUREIN TRANSGLYCOSYLASE F"/>
    <property type="match status" value="1"/>
</dbReference>
<feature type="domain" description="Solute-binding protein family 3/N-terminal" evidence="10">
    <location>
        <begin position="22"/>
        <end position="242"/>
    </location>
</feature>
<comment type="subcellular location">
    <subcellularLocation>
        <location evidence="1">Periplasm</location>
    </subcellularLocation>
</comment>
<evidence type="ECO:0000313" key="12">
    <source>
        <dbReference type="EMBL" id="KMV33533.1"/>
    </source>
</evidence>
<organism evidence="12 13">
    <name type="scientific">Franconibacter pulveris</name>
    <dbReference type="NCBI Taxonomy" id="435910"/>
    <lineage>
        <taxon>Bacteria</taxon>
        <taxon>Pseudomonadati</taxon>
        <taxon>Pseudomonadota</taxon>
        <taxon>Gammaproteobacteria</taxon>
        <taxon>Enterobacterales</taxon>
        <taxon>Enterobacteriaceae</taxon>
        <taxon>Franconibacter</taxon>
    </lineage>
</organism>
<dbReference type="AlphaFoldDB" id="A0A0J8VJ65"/>
<evidence type="ECO:0000259" key="11">
    <source>
        <dbReference type="SMART" id="SM00079"/>
    </source>
</evidence>
<evidence type="ECO:0000313" key="13">
    <source>
        <dbReference type="Proteomes" id="UP000037315"/>
    </source>
</evidence>
<dbReference type="PANTHER" id="PTHR35936:SF36">
    <property type="entry name" value="ABC TRANSPORTER ARGININE-BINDING PROTEIN 1"/>
    <property type="match status" value="1"/>
</dbReference>
<feature type="chain" id="PRO_5005310811" evidence="9">
    <location>
        <begin position="20"/>
        <end position="243"/>
    </location>
</feature>
<evidence type="ECO:0000256" key="6">
    <source>
        <dbReference type="ARBA" id="ARBA00022970"/>
    </source>
</evidence>
<dbReference type="InterPro" id="IPR005768">
    <property type="entry name" value="Lys_Arg_Orn-bd"/>
</dbReference>
<feature type="domain" description="Ionotropic glutamate receptor C-terminal" evidence="11">
    <location>
        <begin position="22"/>
        <end position="243"/>
    </location>
</feature>
<evidence type="ECO:0000256" key="9">
    <source>
        <dbReference type="SAM" id="SignalP"/>
    </source>
</evidence>
<dbReference type="PROSITE" id="PS01039">
    <property type="entry name" value="SBP_BACTERIAL_3"/>
    <property type="match status" value="1"/>
</dbReference>
<dbReference type="FunFam" id="3.40.190.10:FF:000014">
    <property type="entry name" value="Arginine ABC transporter substrate-binding protein"/>
    <property type="match status" value="1"/>
</dbReference>
<dbReference type="SUPFAM" id="SSF53850">
    <property type="entry name" value="Periplasmic binding protein-like II"/>
    <property type="match status" value="1"/>
</dbReference>
<dbReference type="RefSeq" id="WP_048888391.1">
    <property type="nucleotide sequence ID" value="NZ_LFEJ01000022.1"/>
</dbReference>
<dbReference type="NCBIfam" id="NF011583">
    <property type="entry name" value="PRK15007.1"/>
    <property type="match status" value="1"/>
</dbReference>
<dbReference type="PATRIC" id="fig|1656095.3.peg.3065"/>
<sequence length="243" mass="26505">MKKLILAAILAGAAFHAAAAEKISFGSSATYPPFESLDANNQIVGFDIDLAKALCKQMQAECTFTNHAFDSLIPSLKFKKYDAVISGMDITPERQKQVAFTAPYYANSAVVIAKKGAYKSFADLKGKRIGMENGTTHQKYLQDKHPEVKTVAYDSYQNAIIDLKNGRLDGVFGDTAVVNEWLKSNPQLGTATEKVTDPQYFGTGLGIAVRPDNVALLKKLNDALAAIKADGTYQKISDQWFPQ</sequence>
<dbReference type="STRING" id="1121863.GCA_000621185_00251"/>
<dbReference type="OrthoDB" id="9768183at2"/>
<comment type="caution">
    <text evidence="12">The sequence shown here is derived from an EMBL/GenBank/DDBJ whole genome shotgun (WGS) entry which is preliminary data.</text>
</comment>